<evidence type="ECO:0000256" key="3">
    <source>
        <dbReference type="ARBA" id="ARBA00023015"/>
    </source>
</evidence>
<dbReference type="OMA" id="DGQHPNY"/>
<evidence type="ECO:0000256" key="4">
    <source>
        <dbReference type="ARBA" id="ARBA00023163"/>
    </source>
</evidence>
<feature type="compositionally biased region" description="Low complexity" evidence="6">
    <location>
        <begin position="554"/>
        <end position="567"/>
    </location>
</feature>
<evidence type="ECO:0000256" key="5">
    <source>
        <dbReference type="ARBA" id="ARBA00023242"/>
    </source>
</evidence>
<feature type="compositionally biased region" description="Low complexity" evidence="6">
    <location>
        <begin position="295"/>
        <end position="323"/>
    </location>
</feature>
<feature type="compositionally biased region" description="Basic residues" evidence="6">
    <location>
        <begin position="1303"/>
        <end position="1314"/>
    </location>
</feature>
<keyword evidence="5" id="KW-0539">Nucleus</keyword>
<evidence type="ECO:0008006" key="9">
    <source>
        <dbReference type="Google" id="ProtNLM"/>
    </source>
</evidence>
<dbReference type="GO" id="GO:0000228">
    <property type="term" value="C:nuclear chromosome"/>
    <property type="evidence" value="ECO:0007669"/>
    <property type="project" value="InterPro"/>
</dbReference>
<evidence type="ECO:0000256" key="1">
    <source>
        <dbReference type="ARBA" id="ARBA00004123"/>
    </source>
</evidence>
<feature type="compositionally biased region" description="Low complexity" evidence="6">
    <location>
        <begin position="1634"/>
        <end position="1677"/>
    </location>
</feature>
<dbReference type="OrthoDB" id="515064at2759"/>
<feature type="compositionally biased region" description="Polar residues" evidence="6">
    <location>
        <begin position="277"/>
        <end position="294"/>
    </location>
</feature>
<feature type="compositionally biased region" description="Low complexity" evidence="6">
    <location>
        <begin position="1765"/>
        <end position="1786"/>
    </location>
</feature>
<feature type="region of interest" description="Disordered" evidence="6">
    <location>
        <begin position="165"/>
        <end position="349"/>
    </location>
</feature>
<keyword evidence="4" id="KW-0804">Transcription</keyword>
<reference evidence="8" key="1">
    <citation type="submission" date="2014-04" db="EMBL/GenBank/DDBJ databases">
        <title>Evolutionary Origins and Diversification of the Mycorrhizal Mutualists.</title>
        <authorList>
            <consortium name="DOE Joint Genome Institute"/>
            <consortium name="Mycorrhizal Genomics Consortium"/>
            <person name="Kohler A."/>
            <person name="Kuo A."/>
            <person name="Nagy L.G."/>
            <person name="Floudas D."/>
            <person name="Copeland A."/>
            <person name="Barry K.W."/>
            <person name="Cichocki N."/>
            <person name="Veneault-Fourrey C."/>
            <person name="LaButti K."/>
            <person name="Lindquist E.A."/>
            <person name="Lipzen A."/>
            <person name="Lundell T."/>
            <person name="Morin E."/>
            <person name="Murat C."/>
            <person name="Riley R."/>
            <person name="Ohm R."/>
            <person name="Sun H."/>
            <person name="Tunlid A."/>
            <person name="Henrissat B."/>
            <person name="Grigoriev I.V."/>
            <person name="Hibbett D.S."/>
            <person name="Martin F."/>
        </authorList>
    </citation>
    <scope>NUCLEOTIDE SEQUENCE [LARGE SCALE GENOMIC DNA]</scope>
    <source>
        <strain evidence="8">FD-334 SS-4</strain>
    </source>
</reference>
<feature type="compositionally biased region" description="Polar residues" evidence="6">
    <location>
        <begin position="1425"/>
        <end position="1454"/>
    </location>
</feature>
<feature type="region of interest" description="Disordered" evidence="6">
    <location>
        <begin position="1379"/>
        <end position="1461"/>
    </location>
</feature>
<feature type="compositionally biased region" description="Low complexity" evidence="6">
    <location>
        <begin position="768"/>
        <end position="822"/>
    </location>
</feature>
<feature type="compositionally biased region" description="Low complexity" evidence="6">
    <location>
        <begin position="173"/>
        <end position="183"/>
    </location>
</feature>
<accession>A0A0D2LUQ2</accession>
<feature type="compositionally biased region" description="Basic and acidic residues" evidence="6">
    <location>
        <begin position="1293"/>
        <end position="1302"/>
    </location>
</feature>
<feature type="compositionally biased region" description="Gly residues" evidence="6">
    <location>
        <begin position="340"/>
        <end position="349"/>
    </location>
</feature>
<feature type="compositionally biased region" description="Low complexity" evidence="6">
    <location>
        <begin position="740"/>
        <end position="761"/>
    </location>
</feature>
<keyword evidence="3" id="KW-0805">Transcription regulation</keyword>
<organism evidence="7 8">
    <name type="scientific">Hypholoma sublateritium (strain FD-334 SS-4)</name>
    <dbReference type="NCBI Taxonomy" id="945553"/>
    <lineage>
        <taxon>Eukaryota</taxon>
        <taxon>Fungi</taxon>
        <taxon>Dikarya</taxon>
        <taxon>Basidiomycota</taxon>
        <taxon>Agaricomycotina</taxon>
        <taxon>Agaricomycetes</taxon>
        <taxon>Agaricomycetidae</taxon>
        <taxon>Agaricales</taxon>
        <taxon>Agaricineae</taxon>
        <taxon>Strophariaceae</taxon>
        <taxon>Hypholoma</taxon>
    </lineage>
</organism>
<feature type="region of interest" description="Disordered" evidence="6">
    <location>
        <begin position="1293"/>
        <end position="1317"/>
    </location>
</feature>
<feature type="region of interest" description="Disordered" evidence="6">
    <location>
        <begin position="62"/>
        <end position="82"/>
    </location>
</feature>
<dbReference type="STRING" id="945553.A0A0D2LUQ2"/>
<feature type="region of interest" description="Disordered" evidence="6">
    <location>
        <begin position="641"/>
        <end position="837"/>
    </location>
</feature>
<dbReference type="PANTHER" id="PTHR10019">
    <property type="entry name" value="SNF5"/>
    <property type="match status" value="1"/>
</dbReference>
<feature type="region of interest" description="Disordered" evidence="6">
    <location>
        <begin position="1751"/>
        <end position="1786"/>
    </location>
</feature>
<proteinExistence type="inferred from homology"/>
<feature type="compositionally biased region" description="Polar residues" evidence="6">
    <location>
        <begin position="658"/>
        <end position="670"/>
    </location>
</feature>
<feature type="compositionally biased region" description="Low complexity" evidence="6">
    <location>
        <begin position="202"/>
        <end position="216"/>
    </location>
</feature>
<sequence>MNPNNFSQHGPGGSGINPAMLAAFQQQQKTPTNFSNINPQLLNGSYPQSGGAGSTISPSQLMQQQQMSMMGGGINPAALSASQQQQQLQQQLQQQQQQQQQQQMFALLNSLGMSREQFTSLSPQDRQLAFAKYFSANQQQQQHQQQQQQQLQMERERQAMGMGMSHMSGFERPSSSASSHSQMMPPPPRPPTAQGGGMTPLQQQQMQQAQQQMQQQHSSRPGTSLAHRSPTIGGPPTGSMQDMMQAQRPQSRIGQRSDNTMNGFKPSQQQQQHNQQSMFTNSQGPHARPPSSQGNASSNANPNLNSNAPSNSNLPPSSTSPPAILNSPYHGTKRKLAGDMPGGGGGGMSGMGNMGMGMGMGGMGGSSMNPMVGQMSNSMSNPMANAMSNSMSNPMPNAMSNSLPNSMSNPMISNSLANLGGMGMQGMSNLSNMAGLSQLGGGMPGSPRIGGGMGLGGAMGPPGLPRSISGDGMGGGIGNIGNMGGIGSMSGGMGGMGGMGGGGMGGGMGSMMTNMAGLPNTMNMGGLGMGGGGGGVSGNMGALGGLPNMGNLGSTSNMGMSPGMMNGQRGSPRPQSSMGMAGLPGSMGGIGGMSLGMSGAGGGGMGMGGMGSGAGLGGSLGMSPGSSGGGMGGMNMNIDIPSRGPHGMQGAGGLPQTPLRQGSLPPQATATPPHVQLGGAHGHAPSTPLRQGSLPPGGGMGTPGVGGMSRGGMGMGMSGMGPMGGMSLGGNAPSSPHPSSAGLGIGAPPLGPSLSASSLSSMGGGPGSAPMTVSTAAASSAAQGPGGALAPPSAVPSVPSVSGDANVNGLAGSGSAATGGAPVPAPPAPPSGANYNPKTTEVTVVPLVSSLSTIPPLSPTEVAQVQEWMATDRAYEARLREMQGRMLDEAREAFSVGGPAGLQWWQRGAPGNGVGNWNRWRRQRELFDVRYPRPRREGPTRSGRKGARREGLKLPRAIELADAIKPETLVPIRIEFDVEHHKMRDTFVWNLNDPIVTPEIFAQSVVEDYNLAPSYHSVIVKSIQDQLSDFRAHSANYDGDGAELGGRGSAIKGELEEEDAKWWEVWRRRMKLQSARALAEARGLLDDDDDEDDEDVKRPRSSSYKRRKLIKTEDLDDDADGDVSMLADNEDEQDPDDDDDDVGDKNAAFNFEDDEFSPLGVDEFKLDEKAMHEDMRIVIKLDIIVGSIKLDDQFEWDLDNPTALPEEFAEVYTQELGLGGEFKTAISHSIREQVQTYQKSLFLVGHPSDGTAVQDDDLKQSFLPSLTSGARPVSDVGMFTPLLNYLSDGDLERTEKERDKDLNKRRKRNTRGRRGIALPDREPIRTYRTPAIGFPELDAATLALAAAASAPMSRRAAAAAASLTIANMVASENGITFTPQQMLPSAPQPPPTAATSKDKKPKGLFKPPVYPPTVLRPRAHVVAPTPSTAADASMSSVPADNEAPRSSSSVAPSQHDNRSNKIITAKRMKELEREAKEKEFVDGQHPNYIDGVWHCSNCGCPESIAVGRRKGPLGNKSQCGTCGKFWHRHRRPRPVEYNANPAFHSGIKQKENDAGKMPASKKKTAAAALRMQSAGGASEPQTPSRSNGDIDGSRRSASPHGNDDDRGISPISTASSASEPPLAQRVKLNGSSHAKSTPTPAPQAATPAKPQVVEPPTSSTAPAASASAPPSPTKTRPPLWLSTAIQNMQARYPNDKFEVILRKVNASSTPEWRIKCLDCPGKLYTPGPGETLSNYDVHLKNRQHRQRVNERLSGQTVAAGGPEIPSAAGTTSTAAAPPAAAASAPP</sequence>
<evidence type="ECO:0000313" key="8">
    <source>
        <dbReference type="Proteomes" id="UP000054270"/>
    </source>
</evidence>
<evidence type="ECO:0000313" key="7">
    <source>
        <dbReference type="EMBL" id="KJA14558.1"/>
    </source>
</evidence>
<dbReference type="Pfam" id="PF04855">
    <property type="entry name" value="SNF5"/>
    <property type="match status" value="1"/>
</dbReference>
<dbReference type="EMBL" id="KN817674">
    <property type="protein sequence ID" value="KJA14558.1"/>
    <property type="molecule type" value="Genomic_DNA"/>
</dbReference>
<dbReference type="Proteomes" id="UP000054270">
    <property type="component" value="Unassembled WGS sequence"/>
</dbReference>
<keyword evidence="8" id="KW-1185">Reference proteome</keyword>
<comment type="subcellular location">
    <subcellularLocation>
        <location evidence="1">Nucleus</location>
    </subcellularLocation>
</comment>
<dbReference type="InterPro" id="IPR006939">
    <property type="entry name" value="SNF5"/>
</dbReference>
<feature type="compositionally biased region" description="Acidic residues" evidence="6">
    <location>
        <begin position="1128"/>
        <end position="1142"/>
    </location>
</feature>
<protein>
    <recommendedName>
        <fullName evidence="9">SNF5-domain-containing protein</fullName>
    </recommendedName>
</protein>
<comment type="similarity">
    <text evidence="2">Belongs to the SNF5 family.</text>
</comment>
<feature type="region of interest" description="Disordered" evidence="6">
    <location>
        <begin position="554"/>
        <end position="577"/>
    </location>
</feature>
<feature type="region of interest" description="Disordered" evidence="6">
    <location>
        <begin position="1536"/>
        <end position="1677"/>
    </location>
</feature>
<evidence type="ECO:0000256" key="6">
    <source>
        <dbReference type="SAM" id="MobiDB-lite"/>
    </source>
</evidence>
<feature type="compositionally biased region" description="Gly residues" evidence="6">
    <location>
        <begin position="695"/>
        <end position="728"/>
    </location>
</feature>
<dbReference type="GO" id="GO:0006338">
    <property type="term" value="P:chromatin remodeling"/>
    <property type="evidence" value="ECO:0007669"/>
    <property type="project" value="InterPro"/>
</dbReference>
<name>A0A0D2LUQ2_HYPSF</name>
<evidence type="ECO:0000256" key="2">
    <source>
        <dbReference type="ARBA" id="ARBA00010239"/>
    </source>
</evidence>
<feature type="compositionally biased region" description="Polar residues" evidence="6">
    <location>
        <begin position="238"/>
        <end position="267"/>
    </location>
</feature>
<feature type="region of interest" description="Disordered" evidence="6">
    <location>
        <begin position="1117"/>
        <end position="1149"/>
    </location>
</feature>
<gene>
    <name evidence="7" type="ORF">HYPSUDRAFT_173254</name>
</gene>